<evidence type="ECO:0000256" key="2">
    <source>
        <dbReference type="ARBA" id="ARBA00022529"/>
    </source>
</evidence>
<evidence type="ECO:0000256" key="4">
    <source>
        <dbReference type="ARBA" id="ARBA00023125"/>
    </source>
</evidence>
<dbReference type="SMART" id="SM00409">
    <property type="entry name" value="IG"/>
    <property type="match status" value="2"/>
</dbReference>
<dbReference type="RefSeq" id="WP_184821791.1">
    <property type="nucleotide sequence ID" value="NZ_JACHMM010000001.1"/>
</dbReference>
<keyword evidence="7" id="KW-0472">Membrane</keyword>
<dbReference type="Pfam" id="PF00960">
    <property type="entry name" value="Neocarzinostat"/>
    <property type="match status" value="1"/>
</dbReference>
<evidence type="ECO:0000259" key="9">
    <source>
        <dbReference type="SMART" id="SM00409"/>
    </source>
</evidence>
<feature type="transmembrane region" description="Helical" evidence="7">
    <location>
        <begin position="2400"/>
        <end position="2419"/>
    </location>
</feature>
<keyword evidence="4" id="KW-0238">DNA-binding</keyword>
<feature type="domain" description="Immunoglobulin" evidence="9">
    <location>
        <begin position="671"/>
        <end position="754"/>
    </location>
</feature>
<dbReference type="GO" id="GO:0042742">
    <property type="term" value="P:defense response to bacterium"/>
    <property type="evidence" value="ECO:0007669"/>
    <property type="project" value="UniProtKB-KW"/>
</dbReference>
<feature type="compositionally biased region" description="Acidic residues" evidence="6">
    <location>
        <begin position="2081"/>
        <end position="2092"/>
    </location>
</feature>
<keyword evidence="7" id="KW-1133">Transmembrane helix</keyword>
<evidence type="ECO:0000256" key="7">
    <source>
        <dbReference type="SAM" id="Phobius"/>
    </source>
</evidence>
<dbReference type="SUPFAM" id="SSF49319">
    <property type="entry name" value="Actinoxanthin-like"/>
    <property type="match status" value="3"/>
</dbReference>
<organism evidence="10 11">
    <name type="scientific">Jiangella mangrovi</name>
    <dbReference type="NCBI Taxonomy" id="1524084"/>
    <lineage>
        <taxon>Bacteria</taxon>
        <taxon>Bacillati</taxon>
        <taxon>Actinomycetota</taxon>
        <taxon>Actinomycetes</taxon>
        <taxon>Jiangellales</taxon>
        <taxon>Jiangellaceae</taxon>
        <taxon>Jiangella</taxon>
    </lineage>
</organism>
<feature type="region of interest" description="Disordered" evidence="6">
    <location>
        <begin position="582"/>
        <end position="612"/>
    </location>
</feature>
<feature type="chain" id="PRO_5030978153" description="Immunoglobulin domain-containing protein" evidence="8">
    <location>
        <begin position="28"/>
        <end position="2425"/>
    </location>
</feature>
<dbReference type="InterPro" id="IPR007331">
    <property type="entry name" value="Htaa"/>
</dbReference>
<evidence type="ECO:0000256" key="5">
    <source>
        <dbReference type="ARBA" id="ARBA00023157"/>
    </source>
</evidence>
<evidence type="ECO:0000256" key="1">
    <source>
        <dbReference type="ARBA" id="ARBA00010648"/>
    </source>
</evidence>
<dbReference type="Pfam" id="PF04213">
    <property type="entry name" value="HtaA"/>
    <property type="match status" value="3"/>
</dbReference>
<proteinExistence type="inferred from homology"/>
<feature type="signal peptide" evidence="8">
    <location>
        <begin position="1"/>
        <end position="27"/>
    </location>
</feature>
<dbReference type="Proteomes" id="UP000542813">
    <property type="component" value="Unassembled WGS sequence"/>
</dbReference>
<keyword evidence="5" id="KW-1015">Disulfide bond</keyword>
<feature type="compositionally biased region" description="Acidic residues" evidence="6">
    <location>
        <begin position="2357"/>
        <end position="2389"/>
    </location>
</feature>
<dbReference type="Gene3D" id="2.60.40.10">
    <property type="entry name" value="Immunoglobulins"/>
    <property type="match status" value="1"/>
</dbReference>
<keyword evidence="7" id="KW-0812">Transmembrane</keyword>
<dbReference type="EMBL" id="JACHMM010000001">
    <property type="protein sequence ID" value="MBB5787614.1"/>
    <property type="molecule type" value="Genomic_DNA"/>
</dbReference>
<feature type="compositionally biased region" description="Basic and acidic residues" evidence="6">
    <location>
        <begin position="592"/>
        <end position="606"/>
    </location>
</feature>
<evidence type="ECO:0000313" key="11">
    <source>
        <dbReference type="Proteomes" id="UP000542813"/>
    </source>
</evidence>
<feature type="region of interest" description="Disordered" evidence="6">
    <location>
        <begin position="2321"/>
        <end position="2396"/>
    </location>
</feature>
<dbReference type="Gene3D" id="2.60.40.230">
    <property type="entry name" value="Neocarzinostatin-like"/>
    <property type="match status" value="3"/>
</dbReference>
<comment type="caution">
    <text evidence="10">The sequence shown here is derived from an EMBL/GenBank/DDBJ whole genome shotgun (WGS) entry which is preliminary data.</text>
</comment>
<keyword evidence="11" id="KW-1185">Reference proteome</keyword>
<reference evidence="10 11" key="1">
    <citation type="submission" date="2020-08" db="EMBL/GenBank/DDBJ databases">
        <title>Sequencing the genomes of 1000 actinobacteria strains.</title>
        <authorList>
            <person name="Klenk H.-P."/>
        </authorList>
    </citation>
    <scope>NUCLEOTIDE SEQUENCE [LARGE SCALE GENOMIC DNA]</scope>
    <source>
        <strain evidence="10 11">DSM 102122</strain>
    </source>
</reference>
<dbReference type="PROSITE" id="PS51318">
    <property type="entry name" value="TAT"/>
    <property type="match status" value="1"/>
</dbReference>
<evidence type="ECO:0000256" key="8">
    <source>
        <dbReference type="SAM" id="SignalP"/>
    </source>
</evidence>
<dbReference type="SUPFAM" id="SSF48726">
    <property type="entry name" value="Immunoglobulin"/>
    <property type="match status" value="1"/>
</dbReference>
<dbReference type="InterPro" id="IPR003599">
    <property type="entry name" value="Ig_sub"/>
</dbReference>
<protein>
    <recommendedName>
        <fullName evidence="9">Immunoglobulin domain-containing protein</fullName>
    </recommendedName>
</protein>
<evidence type="ECO:0000313" key="10">
    <source>
        <dbReference type="EMBL" id="MBB5787614.1"/>
    </source>
</evidence>
<name>A0A7W9GPU8_9ACTN</name>
<dbReference type="InterPro" id="IPR036179">
    <property type="entry name" value="Ig-like_dom_sf"/>
</dbReference>
<gene>
    <name evidence="10" type="ORF">HD601_002189</name>
</gene>
<dbReference type="InterPro" id="IPR006311">
    <property type="entry name" value="TAT_signal"/>
</dbReference>
<dbReference type="InterPro" id="IPR002186">
    <property type="entry name" value="Neocarzinostatin_fam"/>
</dbReference>
<evidence type="ECO:0000256" key="3">
    <source>
        <dbReference type="ARBA" id="ARBA00023022"/>
    </source>
</evidence>
<dbReference type="InterPro" id="IPR027273">
    <property type="entry name" value="Neocarzinostatin-like"/>
</dbReference>
<keyword evidence="3" id="KW-0044">Antibiotic</keyword>
<comment type="similarity">
    <text evidence="1">Belongs to the neocarzinostatin family.</text>
</comment>
<dbReference type="GO" id="GO:0005975">
    <property type="term" value="P:carbohydrate metabolic process"/>
    <property type="evidence" value="ECO:0007669"/>
    <property type="project" value="UniProtKB-ARBA"/>
</dbReference>
<keyword evidence="2" id="KW-0929">Antimicrobial</keyword>
<dbReference type="InterPro" id="IPR013783">
    <property type="entry name" value="Ig-like_fold"/>
</dbReference>
<sequence>MRTTTFRRTVATVLAAALGTGTLVAGAAPAALAAAAAEVAAAARDAVDGTLDWGVKASFRNYITGPIAHGTIDVGDPATRNSDGTFRFADATGTADPDAGTADLAFAGEVRFAGHDMGAGPLLQLTLTDPRVQVTSATDGVLVADVVSKSLDSGELVTYDDVELADLDLTGHPLTFDGDTVSAAGVPATLTADGVPAFANFYTAGTALDPLSFTATLEAADPEPVWEPAIEVFAADGVTPVAEAELTYGDTVVVKGSGFDPAGNVAPAGNRPPIPAGVPAGTYIVFGTFADQWRPSQGAPSSARVVGTQKWALAQAALDQVPAQYQSAIRAQWADVAPDGTFTAELTLAKPVDRTTGEPIEWPATGELGVYTYAAGGTTNADQELAAPLTVTEPDPDPEPVDVTDATFEWGINLVSQYGSPAGGCSFFVAGIADGTEASYKTQDGAVHLLKRLDDGRATAVTAENRCYPLVDDKINQRALFTEGAGELDATGAGSIAWTGAFTIYSYGGMVPWYVKDPVLTLDGEGNGAIAAEVGGFASSMEDPTVKEPLDPEPGVTILELSGVTIDDGVVSGTPVYQGVDYFPLNDPTDPESGRRETSAIPDDAKAANPNWGSWPTPIVDFQYRTGLSSYWHTSGLSADPNKPPLPVLIELDGGVPEFVDVAPISIVQQPQWALVVTGEDATFSVTAESEAALTYQWQRRAPGTADWVDIEGATGTTLTLPGMTAADTGTYVRVVVGNGTIAATSDAAGVQAQDAQAPNLWSSPEDVTTFAGYKAQFNADIAGWPRPTYQWQTSDDGGDTWTDDGEAGQSPSLELTGVTAGQDGLLVRVVGSNGRGPDVVTEPAELTVLPAPAEPTLRFPSGTELDPADEFLVVQALGGGYPVPTGDTIMAVVEADVWAARDDTFDAETEAVAWSNLQSVNFTDGFVDAGLYVGPGLIDPAKDYVFVTYSTTPGDHTHDAEVAIPFAEGEPTWEPSIEVFAADGVTPAAEAELAYGDTVVVKGSGFDPAGNVAPEGNRPPIPAGVPAGTYVVLGTFADQWRPSEGAPSSARVTSTQKWALAEAALDQVPAQFQGAIRAQWVEVAADGTFTAELTLAKPADRTTGEPVEWPADGTLGVYTYAAGGTTNADQELSVPLTVTEDEEPAGPSLTLSASAGLDNAGTNVVDATGAGFDPQTAIEVVQAVRVEGADPTTWPKAIGAARVMTTPAGEFLVPASLNQVTSRFVPTGSGDVYDCKVVECVVLAYDFGDQADRTQDVWVPIAFDDAERPAPSATLDTTEFPAEGGATTVTGGGFIAGDHLLVVQTSALGTAADPRELPRNPAGTSQLVPGEGDGAFALRLTDVTPTFTTADGVTVDCREVECAVAVFPSRRADLGQSVFVPITFAEDEPPAGDSYLDWGVKASFRSYITGPIAHGSIEVREPATQNDDGTYRFNDGTGTGSASEAALSFGGEVYFSGHDMGAGPLLELTITDPRVTVSSATAGVLVADVVSKSLSSGELVTYDDVEFAELDFAEHPVTVTDGVASATGVPAALTAAGAEAFAGFYAAGTELDAVTFTVALEDEPPAPTPTVTVSEVADLDPYADQITVAGSGFTAADLAGGLRVGIGEPTGDGSVPALDPVETVTFEPAGLLGFARAALLGEFEVTLTTQAVAPGTTLAVHTSPVDPEADPAFTTQTPIRFADVRTPQLTVTPSEELAVGTEVIIEGTGFAPNRRISLAFTGGVEQDPEYGWPTGWLQHEVVQAGADGTLSRTLVVAGTVTGSDVDCVTTACFVASFSSAQEADATPVDYRADRSQDVLVPVTFADVTDPEPEPPAVAVAPDPAVQGEPVTFTGIGLVPGTTVAAVVDRDEAPVGAGTLDWGVKASFRNYITGPIAHGSIEVRDPASENADGTYRFADGTGDATALSFGGEVYFSGHDMGAGPLLELTITDPRVQVASATDGVLVADVVSKSLASGELVTYDDVELAALDFTGHPVTETDGVVAAADVPATLTEDGVAAFADFYAAGTELDPVTFSVPVDETAAARLARAAVEAGTGTVGDDGTVEIGWTVPAEFAVGGHTVDLVVAEESLARATFTVEAADEEPEPEPDPEPSVTVDPGSVAQGETVTFAGTDFGAEESVEATIVVDAATEELTFDNDHGQAVTVRSADGTPLVQRDGRLLVVDGGELDVTLTGLEPTSEENTPDAPAGFYLLTAVDNGPGEVATPAIGGADTTGETGTSRWITNFPYPGSEDVVVPIEDGVAETPIALVAADEYADCDAGCVLYLRTDHRSAANRAFDLRVPLEFVSAAELAEAAQADPVTVTGTTSADGSVELEWTVPADSPVGPATVTLRGAESERSASAEFTVAAASTGDDGSESGDDDGVDESGADDGGDDVGSDNGTEDGDGPLPDTGTDPLFVLGVGVLLLAGGIAVALYDRRRRA</sequence>
<accession>A0A7W9GPU8</accession>
<keyword evidence="8" id="KW-0732">Signal</keyword>
<feature type="region of interest" description="Disordered" evidence="6">
    <location>
        <begin position="2079"/>
        <end position="2102"/>
    </location>
</feature>
<dbReference type="GO" id="GO:0003677">
    <property type="term" value="F:DNA binding"/>
    <property type="evidence" value="ECO:0007669"/>
    <property type="project" value="UniProtKB-KW"/>
</dbReference>
<feature type="domain" description="Immunoglobulin" evidence="9">
    <location>
        <begin position="765"/>
        <end position="850"/>
    </location>
</feature>
<evidence type="ECO:0000256" key="6">
    <source>
        <dbReference type="SAM" id="MobiDB-lite"/>
    </source>
</evidence>